<dbReference type="InterPro" id="IPR023803">
    <property type="entry name" value="Ribosomal_bS16_dom_sf"/>
</dbReference>
<dbReference type="STRING" id="1133592.ASNER_268"/>
<proteinExistence type="inferred from homology"/>
<dbReference type="Gene3D" id="3.30.1320.10">
    <property type="match status" value="1"/>
</dbReference>
<dbReference type="AlphaFoldDB" id="L7VKJ4"/>
<dbReference type="KEGG" id="udi:ASNER_268"/>
<evidence type="ECO:0000313" key="5">
    <source>
        <dbReference type="Proteomes" id="UP000011174"/>
    </source>
</evidence>
<dbReference type="Pfam" id="PF00886">
    <property type="entry name" value="Ribosomal_S16"/>
    <property type="match status" value="1"/>
</dbReference>
<accession>L7VKJ4</accession>
<keyword evidence="1 3" id="KW-0689">Ribosomal protein</keyword>
<evidence type="ECO:0000313" key="4">
    <source>
        <dbReference type="EMBL" id="AGC67016.1"/>
    </source>
</evidence>
<dbReference type="PANTHER" id="PTHR12919">
    <property type="entry name" value="30S RIBOSOMAL PROTEIN S16"/>
    <property type="match status" value="1"/>
</dbReference>
<dbReference type="PANTHER" id="PTHR12919:SF20">
    <property type="entry name" value="SMALL RIBOSOMAL SUBUNIT PROTEIN BS16M"/>
    <property type="match status" value="1"/>
</dbReference>
<dbReference type="InterPro" id="IPR000307">
    <property type="entry name" value="Ribosomal_bS16"/>
</dbReference>
<keyword evidence="2 3" id="KW-0687">Ribonucleoprotein</keyword>
<gene>
    <name evidence="3 4" type="primary">rpsP</name>
    <name evidence="4" type="ORF">ASNER_268</name>
</gene>
<dbReference type="OrthoDB" id="9807878at2"/>
<dbReference type="NCBIfam" id="TIGR00002">
    <property type="entry name" value="S16"/>
    <property type="match status" value="1"/>
</dbReference>
<dbReference type="EMBL" id="CP003263">
    <property type="protein sequence ID" value="AGC67016.1"/>
    <property type="molecule type" value="Genomic_DNA"/>
</dbReference>
<dbReference type="HOGENOM" id="CLU_100590_3_2_10"/>
<organism evidence="4 5">
    <name type="scientific">Candidatus Uzinura diaspidicola str. ASNER</name>
    <dbReference type="NCBI Taxonomy" id="1133592"/>
    <lineage>
        <taxon>Bacteria</taxon>
        <taxon>Pseudomonadati</taxon>
        <taxon>Bacteroidota</taxon>
        <taxon>Flavobacteriia</taxon>
        <taxon>Flavobacteriales</taxon>
        <taxon>Candidatus Uzinura</taxon>
    </lineage>
</organism>
<protein>
    <recommendedName>
        <fullName evidence="3">Small ribosomal subunit protein bS16</fullName>
    </recommendedName>
</protein>
<dbReference type="SUPFAM" id="SSF54565">
    <property type="entry name" value="Ribosomal protein S16"/>
    <property type="match status" value="1"/>
</dbReference>
<dbReference type="Proteomes" id="UP000011174">
    <property type="component" value="Chromosome"/>
</dbReference>
<evidence type="ECO:0000256" key="1">
    <source>
        <dbReference type="ARBA" id="ARBA00022980"/>
    </source>
</evidence>
<dbReference type="GO" id="GO:0015935">
    <property type="term" value="C:small ribosomal subunit"/>
    <property type="evidence" value="ECO:0007669"/>
    <property type="project" value="TreeGrafter"/>
</dbReference>
<keyword evidence="5" id="KW-1185">Reference proteome</keyword>
<dbReference type="PATRIC" id="fig|1133592.3.peg.249"/>
<reference evidence="4 5" key="1">
    <citation type="journal article" date="2013" name="Environ. Microbiol.">
        <title>The nutrient supplying capabilities of Uzinura, an endosymbiont of armoured scale insects.</title>
        <authorList>
            <person name="Sabree Z.L."/>
            <person name="Huang C.Y."/>
            <person name="Okusu A."/>
            <person name="Moran N.A."/>
            <person name="Normark B.B."/>
        </authorList>
    </citation>
    <scope>NUCLEOTIDE SEQUENCE [LARGE SCALE GENOMIC DNA]</scope>
    <source>
        <strain evidence="4 5">ASNER</strain>
    </source>
</reference>
<sequence>MPIKIRLQRLGRKGMPFYHIVVADSRSPRDGKYIETLGAYNPLTKLIKMYVDSAVFWLEKGAQPTDTVRSLLSKIGALYKKHLFIGVRKGAFDKKEAENRFSKWIEKNNNVYVNKNLLVFIKDK</sequence>
<evidence type="ECO:0000256" key="2">
    <source>
        <dbReference type="ARBA" id="ARBA00023274"/>
    </source>
</evidence>
<dbReference type="GO" id="GO:0006412">
    <property type="term" value="P:translation"/>
    <property type="evidence" value="ECO:0007669"/>
    <property type="project" value="UniProtKB-UniRule"/>
</dbReference>
<evidence type="ECO:0000256" key="3">
    <source>
        <dbReference type="HAMAP-Rule" id="MF_00385"/>
    </source>
</evidence>
<dbReference type="HAMAP" id="MF_00385">
    <property type="entry name" value="Ribosomal_bS16"/>
    <property type="match status" value="1"/>
</dbReference>
<comment type="similarity">
    <text evidence="3">Belongs to the bacterial ribosomal protein bS16 family.</text>
</comment>
<dbReference type="GO" id="GO:0003735">
    <property type="term" value="F:structural constituent of ribosome"/>
    <property type="evidence" value="ECO:0007669"/>
    <property type="project" value="InterPro"/>
</dbReference>
<name>L7VKJ4_9FLAO</name>
<dbReference type="GO" id="GO:0005737">
    <property type="term" value="C:cytoplasm"/>
    <property type="evidence" value="ECO:0007669"/>
    <property type="project" value="UniProtKB-ARBA"/>
</dbReference>